<reference evidence="4" key="1">
    <citation type="submission" date="2021-01" db="EMBL/GenBank/DDBJ databases">
        <authorList>
            <person name="Corre E."/>
            <person name="Pelletier E."/>
            <person name="Niang G."/>
            <person name="Scheremetjew M."/>
            <person name="Finn R."/>
            <person name="Kale V."/>
            <person name="Holt S."/>
            <person name="Cochrane G."/>
            <person name="Meng A."/>
            <person name="Brown T."/>
            <person name="Cohen L."/>
        </authorList>
    </citation>
    <scope>NUCLEOTIDE SEQUENCE</scope>
    <source>
        <strain evidence="4">CCMP622</strain>
    </source>
</reference>
<protein>
    <recommendedName>
        <fullName evidence="5">Receptor expression-enhancing protein</fullName>
    </recommendedName>
</protein>
<dbReference type="PANTHER" id="PTHR12300">
    <property type="entry name" value="HVA22-LIKE PROTEINS"/>
    <property type="match status" value="1"/>
</dbReference>
<evidence type="ECO:0000256" key="1">
    <source>
        <dbReference type="RuleBase" id="RU362006"/>
    </source>
</evidence>
<gene>
    <name evidence="4" type="ORF">LSP00402_LOCUS6660</name>
</gene>
<evidence type="ECO:0000256" key="2">
    <source>
        <dbReference type="SAM" id="MobiDB-lite"/>
    </source>
</evidence>
<evidence type="ECO:0008006" key="5">
    <source>
        <dbReference type="Google" id="ProtNLM"/>
    </source>
</evidence>
<accession>A0A7S2X969</accession>
<dbReference type="InterPro" id="IPR004345">
    <property type="entry name" value="TB2_DP1_HVA22"/>
</dbReference>
<name>A0A7S2X969_9EUKA</name>
<keyword evidence="3" id="KW-0472">Membrane</keyword>
<feature type="transmembrane region" description="Helical" evidence="3">
    <location>
        <begin position="37"/>
        <end position="60"/>
    </location>
</feature>
<evidence type="ECO:0000313" key="4">
    <source>
        <dbReference type="EMBL" id="CAD9757377.1"/>
    </source>
</evidence>
<keyword evidence="3" id="KW-0812">Transmembrane</keyword>
<organism evidence="4">
    <name type="scientific">Lotharella oceanica</name>
    <dbReference type="NCBI Taxonomy" id="641309"/>
    <lineage>
        <taxon>Eukaryota</taxon>
        <taxon>Sar</taxon>
        <taxon>Rhizaria</taxon>
        <taxon>Cercozoa</taxon>
        <taxon>Chlorarachniophyceae</taxon>
        <taxon>Lotharella</taxon>
    </lineage>
</organism>
<dbReference type="EMBL" id="HBHP01010781">
    <property type="protein sequence ID" value="CAD9757377.1"/>
    <property type="molecule type" value="Transcribed_RNA"/>
</dbReference>
<proteinExistence type="inferred from homology"/>
<feature type="region of interest" description="Disordered" evidence="2">
    <location>
        <begin position="172"/>
        <end position="202"/>
    </location>
</feature>
<dbReference type="Pfam" id="PF03134">
    <property type="entry name" value="TB2_DP1_HVA22"/>
    <property type="match status" value="1"/>
</dbReference>
<comment type="similarity">
    <text evidence="1">Belongs to the DP1 family.</text>
</comment>
<comment type="subcellular location">
    <subcellularLocation>
        <location evidence="1">Membrane</location>
        <topology evidence="1">Multi-pass membrane protein</topology>
    </subcellularLocation>
</comment>
<dbReference type="AlphaFoldDB" id="A0A7S2X969"/>
<keyword evidence="3" id="KW-1133">Transmembrane helix</keyword>
<feature type="compositionally biased region" description="Acidic residues" evidence="2">
    <location>
        <begin position="185"/>
        <end position="202"/>
    </location>
</feature>
<dbReference type="GO" id="GO:0016020">
    <property type="term" value="C:membrane"/>
    <property type="evidence" value="ECO:0007669"/>
    <property type="project" value="UniProtKB-SubCell"/>
</dbReference>
<evidence type="ECO:0000256" key="3">
    <source>
        <dbReference type="SAM" id="Phobius"/>
    </source>
</evidence>
<sequence length="202" mass="22460">MADFKATAEQYVIQLNDKLKDNAYAKMAEEKTGVKPALLVIGAGFVLVLLTLLVFGQAVVTELVTFLPPVFMTIMGISQKTVDAPFWMTYWLVFGLLQTLESLTDYLEEGIPLYYWLKMLFLVWCFHSKTKGATIIYDNLLSKLLGTAEEKPEVFASLTVSNIIPTATRLQEVGVPKPSGGQLDEKDDAPEENEDTQEAGEI</sequence>